<dbReference type="OrthoDB" id="407658at2759"/>
<dbReference type="InterPro" id="IPR004988">
    <property type="entry name" value="DUF273"/>
</dbReference>
<name>A0A016WE37_9BILA</name>
<accession>A0A016WE37</accession>
<evidence type="ECO:0000313" key="1">
    <source>
        <dbReference type="EMBL" id="EYC38069.1"/>
    </source>
</evidence>
<organism evidence="1 2">
    <name type="scientific">Ancylostoma ceylanicum</name>
    <dbReference type="NCBI Taxonomy" id="53326"/>
    <lineage>
        <taxon>Eukaryota</taxon>
        <taxon>Metazoa</taxon>
        <taxon>Ecdysozoa</taxon>
        <taxon>Nematoda</taxon>
        <taxon>Chromadorea</taxon>
        <taxon>Rhabditida</taxon>
        <taxon>Rhabditina</taxon>
        <taxon>Rhabditomorpha</taxon>
        <taxon>Strongyloidea</taxon>
        <taxon>Ancylostomatidae</taxon>
        <taxon>Ancylostomatinae</taxon>
        <taxon>Ancylostoma</taxon>
    </lineage>
</organism>
<reference evidence="2" key="1">
    <citation type="journal article" date="2015" name="Nat. Genet.">
        <title>The genome and transcriptome of the zoonotic hookworm Ancylostoma ceylanicum identify infection-specific gene families.</title>
        <authorList>
            <person name="Schwarz E.M."/>
            <person name="Hu Y."/>
            <person name="Antoshechkin I."/>
            <person name="Miller M.M."/>
            <person name="Sternberg P.W."/>
            <person name="Aroian R.V."/>
        </authorList>
    </citation>
    <scope>NUCLEOTIDE SEQUENCE</scope>
    <source>
        <strain evidence="2">HY135</strain>
    </source>
</reference>
<keyword evidence="2" id="KW-1185">Reference proteome</keyword>
<dbReference type="AlphaFoldDB" id="A0A016WE37"/>
<gene>
    <name evidence="1" type="primary">Acey_s0745.g2005</name>
    <name evidence="1" type="synonym">Acey-F25H2.7</name>
    <name evidence="1" type="ORF">Y032_0745g2005</name>
</gene>
<dbReference type="InterPro" id="IPR029044">
    <property type="entry name" value="Nucleotide-diphossugar_trans"/>
</dbReference>
<evidence type="ECO:0000313" key="2">
    <source>
        <dbReference type="Proteomes" id="UP000024635"/>
    </source>
</evidence>
<proteinExistence type="predicted"/>
<dbReference type="PANTHER" id="PTHR31562">
    <property type="entry name" value="PROTEIN CBG18972"/>
    <property type="match status" value="1"/>
</dbReference>
<dbReference type="Pfam" id="PF03314">
    <property type="entry name" value="DUF273"/>
    <property type="match status" value="1"/>
</dbReference>
<dbReference type="EMBL" id="JARK01000345">
    <property type="protein sequence ID" value="EYC38069.1"/>
    <property type="molecule type" value="Genomic_DNA"/>
</dbReference>
<dbReference type="Gene3D" id="3.90.550.10">
    <property type="entry name" value="Spore Coat Polysaccharide Biosynthesis Protein SpsA, Chain A"/>
    <property type="match status" value="1"/>
</dbReference>
<comment type="caution">
    <text evidence="1">The sequence shown here is derived from an EMBL/GenBank/DDBJ whole genome shotgun (WGS) entry which is preliminary data.</text>
</comment>
<protein>
    <recommendedName>
        <fullName evidence="3">Nucleotide-diphospho-sugar transferase domain-containing protein</fullName>
    </recommendedName>
</protein>
<dbReference type="PANTHER" id="PTHR31562:SF2">
    <property type="entry name" value="NUCLEOTIDE-DIPHOSPHO-SUGAR TRANSFERASE"/>
    <property type="match status" value="1"/>
</dbReference>
<dbReference type="Proteomes" id="UP000024635">
    <property type="component" value="Unassembled WGS sequence"/>
</dbReference>
<evidence type="ECO:0008006" key="3">
    <source>
        <dbReference type="Google" id="ProtNLM"/>
    </source>
</evidence>
<sequence>MLLLLEEVNVGTGFITAMNYYAKEVLIPISIVRDVKKSVAIVVVVQNDHNKEQYQQAQDTIECYAVHHRYTFYYVNVHSNATLSSTCPQKDFMFQRHCVVAELMSSWPEEWLLFLDADMAVINPNHLIEEYIPSDPDIHIVFYKRIFNHEVMAGSYLIRNSGLSRKFLTHWSLYEFSLPKSFHGSDNGAIHSVIASFELPELRKVREKCEELWAASKDFNSLSFYEVCMQLILSSNPLKHILIIDKGSNSWARDGWLTNSAWCDKDFILHGWQKKRKDKMQFARWHSPLVDRVWNKTLCRTSEAYLNWRYKDSFIEPTEAIQRRLYKVIKEVDREFDLIKAAL</sequence>